<reference evidence="5 6" key="2">
    <citation type="submission" date="2018-11" db="EMBL/GenBank/DDBJ databases">
        <authorList>
            <consortium name="Pathogen Informatics"/>
        </authorList>
    </citation>
    <scope>NUCLEOTIDE SEQUENCE [LARGE SCALE GENOMIC DNA]</scope>
</reference>
<feature type="repeat" description="ANK" evidence="3">
    <location>
        <begin position="223"/>
        <end position="255"/>
    </location>
</feature>
<evidence type="ECO:0000256" key="3">
    <source>
        <dbReference type="PROSITE-ProRule" id="PRU00023"/>
    </source>
</evidence>
<evidence type="ECO:0000256" key="2">
    <source>
        <dbReference type="ARBA" id="ARBA00023043"/>
    </source>
</evidence>
<dbReference type="InterPro" id="IPR002110">
    <property type="entry name" value="Ankyrin_rpt"/>
</dbReference>
<keyword evidence="6" id="KW-1185">Reference proteome</keyword>
<dbReference type="AlphaFoldDB" id="A0A0M3IZA4"/>
<feature type="compositionally biased region" description="Low complexity" evidence="4">
    <location>
        <begin position="352"/>
        <end position="367"/>
    </location>
</feature>
<proteinExistence type="predicted"/>
<dbReference type="InterPro" id="IPR036770">
    <property type="entry name" value="Ankyrin_rpt-contain_sf"/>
</dbReference>
<keyword evidence="1" id="KW-0677">Repeat</keyword>
<dbReference type="GO" id="GO:0045087">
    <property type="term" value="P:innate immune response"/>
    <property type="evidence" value="ECO:0007669"/>
    <property type="project" value="TreeGrafter"/>
</dbReference>
<dbReference type="PANTHER" id="PTHR23206:SF8">
    <property type="entry name" value="ANKYRIN REPEAT AND KH DOMAIN-CONTAINING 1"/>
    <property type="match status" value="1"/>
</dbReference>
<dbReference type="Gene3D" id="1.25.40.20">
    <property type="entry name" value="Ankyrin repeat-containing domain"/>
    <property type="match status" value="3"/>
</dbReference>
<dbReference type="OrthoDB" id="5874683at2759"/>
<evidence type="ECO:0000313" key="7">
    <source>
        <dbReference type="WBParaSite" id="ASIM_0000058501-mRNA-1"/>
    </source>
</evidence>
<dbReference type="EMBL" id="UYRR01000321">
    <property type="protein sequence ID" value="VDK17761.1"/>
    <property type="molecule type" value="Genomic_DNA"/>
</dbReference>
<feature type="repeat" description="ANK" evidence="3">
    <location>
        <begin position="290"/>
        <end position="322"/>
    </location>
</feature>
<dbReference type="PROSITE" id="PS50297">
    <property type="entry name" value="ANK_REP_REGION"/>
    <property type="match status" value="9"/>
</dbReference>
<keyword evidence="2 3" id="KW-0040">ANK repeat</keyword>
<organism evidence="7">
    <name type="scientific">Anisakis simplex</name>
    <name type="common">Herring worm</name>
    <dbReference type="NCBI Taxonomy" id="6269"/>
    <lineage>
        <taxon>Eukaryota</taxon>
        <taxon>Metazoa</taxon>
        <taxon>Ecdysozoa</taxon>
        <taxon>Nematoda</taxon>
        <taxon>Chromadorea</taxon>
        <taxon>Rhabditida</taxon>
        <taxon>Spirurina</taxon>
        <taxon>Ascaridomorpha</taxon>
        <taxon>Ascaridoidea</taxon>
        <taxon>Anisakidae</taxon>
        <taxon>Anisakis</taxon>
        <taxon>Anisakis simplex complex</taxon>
    </lineage>
</organism>
<dbReference type="PRINTS" id="PR01415">
    <property type="entry name" value="ANKYRIN"/>
</dbReference>
<dbReference type="Proteomes" id="UP000267096">
    <property type="component" value="Unassembled WGS sequence"/>
</dbReference>
<dbReference type="PANTHER" id="PTHR23206">
    <property type="entry name" value="MASK PROTEIN"/>
    <property type="match status" value="1"/>
</dbReference>
<feature type="repeat" description="ANK" evidence="3">
    <location>
        <begin position="155"/>
        <end position="187"/>
    </location>
</feature>
<evidence type="ECO:0000256" key="1">
    <source>
        <dbReference type="ARBA" id="ARBA00022737"/>
    </source>
</evidence>
<dbReference type="InterPro" id="IPR051631">
    <property type="entry name" value="Ankyrin-KH/SAM_domain"/>
</dbReference>
<dbReference type="SUPFAM" id="SSF48403">
    <property type="entry name" value="Ankyrin repeat"/>
    <property type="match status" value="1"/>
</dbReference>
<gene>
    <name evidence="5" type="ORF">ASIM_LOCUS487</name>
</gene>
<feature type="repeat" description="ANK" evidence="3">
    <location>
        <begin position="185"/>
        <end position="213"/>
    </location>
</feature>
<dbReference type="Pfam" id="PF00023">
    <property type="entry name" value="Ank"/>
    <property type="match status" value="2"/>
</dbReference>
<evidence type="ECO:0000256" key="4">
    <source>
        <dbReference type="SAM" id="MobiDB-lite"/>
    </source>
</evidence>
<feature type="repeat" description="ANK" evidence="3">
    <location>
        <begin position="55"/>
        <end position="87"/>
    </location>
</feature>
<feature type="region of interest" description="Disordered" evidence="4">
    <location>
        <begin position="352"/>
        <end position="430"/>
    </location>
</feature>
<sequence>MKKLHNILRIRTIFEQDFREHSLSESPLTLAAYKGHLEIVKYLLEKGGDKERQEELHTALMEASMDGHYEVARLLLDHGAPVNLTSDSFESPLTLAACGGHAKLVELLLDRGAEMEEPNDEGYTPLMEASREGHLDVVRILLNRGAQTNTQTDETGETALTLAACGGFKDVVEQLTRCGADLDLGANTPLMEAAQEGHLETVQFLLAENAKRNGLPVDATTATNETALTYAAENGHMDVCAALIEAGANVDHETEGGRTALMKAAKNGNYGVVQFLIMRGAQVNKVSSNNDATALSSACANGHWEIVRLLLDHGGDPSHVMKDGMTCMIEASRNGHTRVVETLLNWHDVPVSGKSSANSAKSSASSSMQNSRLKKVSTQRRVGASKKATAATQPKVECAEKSVNNSGSGATTGNSTTLPTATATLPNQNHQSTDMTMTGNIASGGVTSGGSTPAIISNNLGEILLLLLLFF</sequence>
<name>A0A0M3IZA4_ANISI</name>
<feature type="repeat" description="ANK" evidence="3">
    <location>
        <begin position="88"/>
        <end position="120"/>
    </location>
</feature>
<feature type="repeat" description="ANK" evidence="3">
    <location>
        <begin position="256"/>
        <end position="288"/>
    </location>
</feature>
<evidence type="ECO:0000313" key="6">
    <source>
        <dbReference type="Proteomes" id="UP000267096"/>
    </source>
</evidence>
<feature type="compositionally biased region" description="Low complexity" evidence="4">
    <location>
        <begin position="404"/>
        <end position="427"/>
    </location>
</feature>
<feature type="repeat" description="ANK" evidence="3">
    <location>
        <begin position="23"/>
        <end position="55"/>
    </location>
</feature>
<accession>A0A0M3IZA4</accession>
<reference evidence="7" key="1">
    <citation type="submission" date="2017-02" db="UniProtKB">
        <authorList>
            <consortium name="WormBaseParasite"/>
        </authorList>
    </citation>
    <scope>IDENTIFICATION</scope>
</reference>
<dbReference type="GO" id="GO:0005737">
    <property type="term" value="C:cytoplasm"/>
    <property type="evidence" value="ECO:0007669"/>
    <property type="project" value="TreeGrafter"/>
</dbReference>
<dbReference type="Pfam" id="PF12796">
    <property type="entry name" value="Ank_2"/>
    <property type="match status" value="4"/>
</dbReference>
<dbReference type="SMART" id="SM00248">
    <property type="entry name" value="ANK"/>
    <property type="match status" value="10"/>
</dbReference>
<protein>
    <submittedName>
        <fullName evidence="7">Si:dkey-145p14.5 protein (inferred by orthology to a zebrafish protein)</fullName>
    </submittedName>
</protein>
<feature type="repeat" description="ANK" evidence="3">
    <location>
        <begin position="121"/>
        <end position="153"/>
    </location>
</feature>
<evidence type="ECO:0000313" key="5">
    <source>
        <dbReference type="EMBL" id="VDK17761.1"/>
    </source>
</evidence>
<dbReference type="WBParaSite" id="ASIM_0000058501-mRNA-1">
    <property type="protein sequence ID" value="ASIM_0000058501-mRNA-1"/>
    <property type="gene ID" value="ASIM_0000058501"/>
</dbReference>
<dbReference type="PROSITE" id="PS50088">
    <property type="entry name" value="ANK_REPEAT"/>
    <property type="match status" value="9"/>
</dbReference>